<sequence>MGGVADPHSDGGSKSGRRIASLDEEQVRARASPSCFLLPLLFLCLGSSRFLVSLQGTPARMLPTPPHRRHQIRWWSGAGAEEQQWRIPALEGGVAAWGGWDGASARGPRHIARSVPSLRTLDLPREARNGKLPCLLRTPLQTKKTGNRMACTPGGAYRVGSRLQCGQPSRAQADQIDHIFRLFVHPRSSSQTPIRKFRIPHACRRPPRARAPPPPDPRGPLLLLLLRRARPPPAPAPSRAMAAPAGGGEEPEPEQEFDICNDEGFVYKVPSGLYPDAAPSSAQAAAGPDPEIVGLRRRRRALLRLRAKRLRQLSRWEALASELLAPLPDPRLPAPQSPPASPHPVAGDATATAASASVLDDLIAQADVQAELLKKASQLCDEINTLCDARDAAIVDDIAALPVWGDPRELLASFHSPHKQPDPGGWDGGFKSLDSQQGKRAIGVASAAVKRLKASGDKRIQGPSECKRCFQFDRTRNTCCQTHDEQGNELPPPILTENRKSKGAVSPSSSNSVAAQASDKSKRQNASGCKSTPPGSTTRRKVASTPRAPDTSRSPGPTTRSKVASTPRAPDASRSPGPTTRRRAAAQTVPPCSS</sequence>
<gene>
    <name evidence="2" type="ORF">URODEC1_LOCUS38733</name>
</gene>
<keyword evidence="3" id="KW-1185">Reference proteome</keyword>
<feature type="compositionally biased region" description="Pro residues" evidence="1">
    <location>
        <begin position="329"/>
        <end position="342"/>
    </location>
</feature>
<name>A0ABC8Z0I0_9POAL</name>
<evidence type="ECO:0000313" key="3">
    <source>
        <dbReference type="Proteomes" id="UP001497457"/>
    </source>
</evidence>
<dbReference type="Proteomes" id="UP001497457">
    <property type="component" value="Chromosome 17b"/>
</dbReference>
<organism evidence="2 3">
    <name type="scientific">Urochloa decumbens</name>
    <dbReference type="NCBI Taxonomy" id="240449"/>
    <lineage>
        <taxon>Eukaryota</taxon>
        <taxon>Viridiplantae</taxon>
        <taxon>Streptophyta</taxon>
        <taxon>Embryophyta</taxon>
        <taxon>Tracheophyta</taxon>
        <taxon>Spermatophyta</taxon>
        <taxon>Magnoliopsida</taxon>
        <taxon>Liliopsida</taxon>
        <taxon>Poales</taxon>
        <taxon>Poaceae</taxon>
        <taxon>PACMAD clade</taxon>
        <taxon>Panicoideae</taxon>
        <taxon>Panicodae</taxon>
        <taxon>Paniceae</taxon>
        <taxon>Melinidinae</taxon>
        <taxon>Urochloa</taxon>
    </lineage>
</organism>
<dbReference type="PANTHER" id="PTHR35737">
    <property type="entry name" value="CRYPTIC LOCI REGULATOR"/>
    <property type="match status" value="1"/>
</dbReference>
<dbReference type="EMBL" id="OZ075127">
    <property type="protein sequence ID" value="CAL4951073.1"/>
    <property type="molecule type" value="Genomic_DNA"/>
</dbReference>
<reference evidence="2" key="1">
    <citation type="submission" date="2024-10" db="EMBL/GenBank/DDBJ databases">
        <authorList>
            <person name="Ryan C."/>
        </authorList>
    </citation>
    <scope>NUCLEOTIDE SEQUENCE [LARGE SCALE GENOMIC DNA]</scope>
</reference>
<feature type="region of interest" description="Disordered" evidence="1">
    <location>
        <begin position="230"/>
        <end position="256"/>
    </location>
</feature>
<feature type="region of interest" description="Disordered" evidence="1">
    <location>
        <begin position="482"/>
        <end position="594"/>
    </location>
</feature>
<feature type="compositionally biased region" description="Polar residues" evidence="1">
    <location>
        <begin position="524"/>
        <end position="537"/>
    </location>
</feature>
<dbReference type="PANTHER" id="PTHR35737:SF1">
    <property type="entry name" value="CRYPTIC LOCI REGULATOR"/>
    <property type="match status" value="1"/>
</dbReference>
<feature type="compositionally biased region" description="Polar residues" evidence="1">
    <location>
        <begin position="551"/>
        <end position="564"/>
    </location>
</feature>
<proteinExistence type="predicted"/>
<accession>A0ABC8Z0I0</accession>
<protein>
    <submittedName>
        <fullName evidence="2">Uncharacterized protein</fullName>
    </submittedName>
</protein>
<dbReference type="AlphaFoldDB" id="A0ABC8Z0I0"/>
<feature type="compositionally biased region" description="Low complexity" evidence="1">
    <location>
        <begin position="503"/>
        <end position="518"/>
    </location>
</feature>
<evidence type="ECO:0000313" key="2">
    <source>
        <dbReference type="EMBL" id="CAL4951073.1"/>
    </source>
</evidence>
<feature type="region of interest" description="Disordered" evidence="1">
    <location>
        <begin position="329"/>
        <end position="351"/>
    </location>
</feature>
<evidence type="ECO:0000256" key="1">
    <source>
        <dbReference type="SAM" id="MobiDB-lite"/>
    </source>
</evidence>